<dbReference type="PaxDb" id="65489-OBART04G18480.1"/>
<feature type="compositionally biased region" description="Polar residues" evidence="5">
    <location>
        <begin position="122"/>
        <end position="135"/>
    </location>
</feature>
<dbReference type="GO" id="GO:0008270">
    <property type="term" value="F:zinc ion binding"/>
    <property type="evidence" value="ECO:0007669"/>
    <property type="project" value="UniProtKB-KW"/>
</dbReference>
<feature type="compositionally biased region" description="Low complexity" evidence="5">
    <location>
        <begin position="217"/>
        <end position="227"/>
    </location>
</feature>
<dbReference type="Gramene" id="OBART04G18480.1">
    <property type="protein sequence ID" value="OBART04G18480.1"/>
    <property type="gene ID" value="OBART04G18480"/>
</dbReference>
<name>A0A0D3FXV4_9ORYZ</name>
<feature type="region of interest" description="Disordered" evidence="5">
    <location>
        <begin position="202"/>
        <end position="227"/>
    </location>
</feature>
<dbReference type="HOGENOM" id="CLU_024899_0_0_1"/>
<feature type="compositionally biased region" description="Polar residues" evidence="5">
    <location>
        <begin position="53"/>
        <end position="70"/>
    </location>
</feature>
<dbReference type="SUPFAM" id="SSF57850">
    <property type="entry name" value="RING/U-box"/>
    <property type="match status" value="1"/>
</dbReference>
<feature type="region of interest" description="Disordered" evidence="5">
    <location>
        <begin position="464"/>
        <end position="506"/>
    </location>
</feature>
<dbReference type="PROSITE" id="PS50089">
    <property type="entry name" value="ZF_RING_2"/>
    <property type="match status" value="1"/>
</dbReference>
<evidence type="ECO:0000256" key="2">
    <source>
        <dbReference type="ARBA" id="ARBA00022771"/>
    </source>
</evidence>
<feature type="region of interest" description="Disordered" evidence="5">
    <location>
        <begin position="366"/>
        <end position="446"/>
    </location>
</feature>
<dbReference type="InterPro" id="IPR001841">
    <property type="entry name" value="Znf_RING"/>
</dbReference>
<dbReference type="FunFam" id="3.30.40.10:FF:000594">
    <property type="entry name" value="RING/U-box superfamily protein"/>
    <property type="match status" value="1"/>
</dbReference>
<dbReference type="Gene3D" id="3.30.40.10">
    <property type="entry name" value="Zinc/RING finger domain, C3HC4 (zinc finger)"/>
    <property type="match status" value="1"/>
</dbReference>
<feature type="region of interest" description="Disordered" evidence="5">
    <location>
        <begin position="109"/>
        <end position="142"/>
    </location>
</feature>
<dbReference type="SMART" id="SM00184">
    <property type="entry name" value="RING"/>
    <property type="match status" value="1"/>
</dbReference>
<dbReference type="GO" id="GO:0006511">
    <property type="term" value="P:ubiquitin-dependent protein catabolic process"/>
    <property type="evidence" value="ECO:0007669"/>
    <property type="project" value="TreeGrafter"/>
</dbReference>
<dbReference type="GO" id="GO:0005634">
    <property type="term" value="C:nucleus"/>
    <property type="evidence" value="ECO:0007669"/>
    <property type="project" value="TreeGrafter"/>
</dbReference>
<organism evidence="7">
    <name type="scientific">Oryza barthii</name>
    <dbReference type="NCBI Taxonomy" id="65489"/>
    <lineage>
        <taxon>Eukaryota</taxon>
        <taxon>Viridiplantae</taxon>
        <taxon>Streptophyta</taxon>
        <taxon>Embryophyta</taxon>
        <taxon>Tracheophyta</taxon>
        <taxon>Spermatophyta</taxon>
        <taxon>Magnoliopsida</taxon>
        <taxon>Liliopsida</taxon>
        <taxon>Poales</taxon>
        <taxon>Poaceae</taxon>
        <taxon>BOP clade</taxon>
        <taxon>Oryzoideae</taxon>
        <taxon>Oryzeae</taxon>
        <taxon>Oryzinae</taxon>
        <taxon>Oryza</taxon>
    </lineage>
</organism>
<protein>
    <recommendedName>
        <fullName evidence="6">RING-type domain-containing protein</fullName>
    </recommendedName>
</protein>
<keyword evidence="1" id="KW-0479">Metal-binding</keyword>
<evidence type="ECO:0000259" key="6">
    <source>
        <dbReference type="PROSITE" id="PS50089"/>
    </source>
</evidence>
<accession>A0A0D3FXV4</accession>
<evidence type="ECO:0000256" key="1">
    <source>
        <dbReference type="ARBA" id="ARBA00022723"/>
    </source>
</evidence>
<evidence type="ECO:0000256" key="5">
    <source>
        <dbReference type="SAM" id="MobiDB-lite"/>
    </source>
</evidence>
<reference evidence="7" key="2">
    <citation type="submission" date="2015-03" db="UniProtKB">
        <authorList>
            <consortium name="EnsemblPlants"/>
        </authorList>
    </citation>
    <scope>IDENTIFICATION</scope>
</reference>
<dbReference type="Proteomes" id="UP000026960">
    <property type="component" value="Chromosome 4"/>
</dbReference>
<dbReference type="PANTHER" id="PTHR45931:SF16">
    <property type="entry name" value="RING_U-BOX SUPERFAMILY PROTEIN"/>
    <property type="match status" value="1"/>
</dbReference>
<feature type="compositionally biased region" description="Polar residues" evidence="5">
    <location>
        <begin position="369"/>
        <end position="379"/>
    </location>
</feature>
<dbReference type="InterPro" id="IPR013083">
    <property type="entry name" value="Znf_RING/FYVE/PHD"/>
</dbReference>
<feature type="compositionally biased region" description="Polar residues" evidence="5">
    <location>
        <begin position="387"/>
        <end position="398"/>
    </location>
</feature>
<proteinExistence type="predicted"/>
<evidence type="ECO:0000256" key="3">
    <source>
        <dbReference type="ARBA" id="ARBA00022833"/>
    </source>
</evidence>
<dbReference type="InterPro" id="IPR051834">
    <property type="entry name" value="RING_finger_E3_ligase"/>
</dbReference>
<dbReference type="eggNOG" id="KOG0800">
    <property type="taxonomic scope" value="Eukaryota"/>
</dbReference>
<keyword evidence="2 4" id="KW-0863">Zinc-finger</keyword>
<feature type="compositionally biased region" description="Polar residues" evidence="5">
    <location>
        <begin position="478"/>
        <end position="495"/>
    </location>
</feature>
<feature type="region of interest" description="Disordered" evidence="5">
    <location>
        <begin position="53"/>
        <end position="73"/>
    </location>
</feature>
<keyword evidence="8" id="KW-1185">Reference proteome</keyword>
<feature type="compositionally biased region" description="Basic and acidic residues" evidence="5">
    <location>
        <begin position="206"/>
        <end position="215"/>
    </location>
</feature>
<dbReference type="Pfam" id="PF13639">
    <property type="entry name" value="zf-RING_2"/>
    <property type="match status" value="1"/>
</dbReference>
<dbReference type="AlphaFoldDB" id="A0A0D3FXV4"/>
<dbReference type="STRING" id="65489.A0A0D3FXV4"/>
<dbReference type="EnsemblPlants" id="OBART04G18480.1">
    <property type="protein sequence ID" value="OBART04G18480.1"/>
    <property type="gene ID" value="OBART04G18480"/>
</dbReference>
<feature type="domain" description="RING-type" evidence="6">
    <location>
        <begin position="685"/>
        <end position="726"/>
    </location>
</feature>
<dbReference type="PANTHER" id="PTHR45931">
    <property type="entry name" value="SI:CH211-59O9.10"/>
    <property type="match status" value="1"/>
</dbReference>
<evidence type="ECO:0000313" key="7">
    <source>
        <dbReference type="EnsemblPlants" id="OBART04G18480.1"/>
    </source>
</evidence>
<evidence type="ECO:0000313" key="8">
    <source>
        <dbReference type="Proteomes" id="UP000026960"/>
    </source>
</evidence>
<sequence>MVDINPDHIFEVPDTPDRIQQSTCPVSSPAARRGIAKAAGNPLPSRRIKFKITNNSIQGQSSRGNASSVSPAPLDAGDIFKQAELARLLPVAEDPEARSSLLKSGRTIETSVENEKVPQKSGLDQSMNISNNINCRGSGERDRSCQIRKGDISARDANSCNADFLCLGSGLPTTTVGKPRNRMGIITFKKPKEVVGANVCSVSSPREGKGEEITDKGTTGISSSTPSIVPQRHVGQRKLVRNGCISPSNIAKRSLKVDEKREICSASGLLHYPDTQVDASGKGNVIDLTDSSPIIRRQGNTATDMEKRSGRKLAIGRAGETVIPLAANQVNSIFSEGNKNKGKEISHDVVGAKQSGEAYMRRVCPRSMGDSSSVANNDHTGIGSEQGWRTTHNNTSNIPMPLSGKMTNSCGRESGSSEQSNLDRASAAGDSNNSIEGGDNNNSIGGAKTLQIASFVNRTIRISSRKRKHIASSYHPGESSSSVDVDQPRVASSDSTAARNHTTHRHHIPVVDIDDICSPEVRPSLSGIGSSNRTSVDPNIREQLESDELLARQLQEQLYNETPHVVPTEEIDAIIAMSLQHEGNAQPTSRTARRFQSTTRGPRVLRSTVPQHANRVRYDSNNRRIIYQRALSRYPAAHIQPNIDLNDYDALLALDENNHQHAGASESQINNLPQSVIQSNIEEPCAVCLDNPSIGDTIRRLPCFHMFHKECIDEWLRRKKLCPVCKSGIT</sequence>
<dbReference type="GO" id="GO:0061630">
    <property type="term" value="F:ubiquitin protein ligase activity"/>
    <property type="evidence" value="ECO:0007669"/>
    <property type="project" value="TreeGrafter"/>
</dbReference>
<feature type="compositionally biased region" description="Polar residues" evidence="5">
    <location>
        <begin position="405"/>
        <end position="444"/>
    </location>
</feature>
<keyword evidence="3" id="KW-0862">Zinc</keyword>
<reference evidence="7" key="1">
    <citation type="journal article" date="2009" name="Rice">
        <title>De Novo Next Generation Sequencing of Plant Genomes.</title>
        <authorList>
            <person name="Rounsley S."/>
            <person name="Marri P.R."/>
            <person name="Yu Y."/>
            <person name="He R."/>
            <person name="Sisneros N."/>
            <person name="Goicoechea J.L."/>
            <person name="Lee S.J."/>
            <person name="Angelova A."/>
            <person name="Kudrna D."/>
            <person name="Luo M."/>
            <person name="Affourtit J."/>
            <person name="Desany B."/>
            <person name="Knight J."/>
            <person name="Niazi F."/>
            <person name="Egholm M."/>
            <person name="Wing R.A."/>
        </authorList>
    </citation>
    <scope>NUCLEOTIDE SEQUENCE [LARGE SCALE GENOMIC DNA]</scope>
    <source>
        <strain evidence="7">cv. IRGC 105608</strain>
    </source>
</reference>
<evidence type="ECO:0000256" key="4">
    <source>
        <dbReference type="PROSITE-ProRule" id="PRU00175"/>
    </source>
</evidence>